<dbReference type="Proteomes" id="UP000076858">
    <property type="component" value="Unassembled WGS sequence"/>
</dbReference>
<evidence type="ECO:0000313" key="1">
    <source>
        <dbReference type="EMBL" id="KZS08437.1"/>
    </source>
</evidence>
<keyword evidence="2" id="KW-1185">Reference proteome</keyword>
<dbReference type="AlphaFoldDB" id="A0A164R8X9"/>
<proteinExistence type="predicted"/>
<reference evidence="1 2" key="1">
    <citation type="submission" date="2016-03" db="EMBL/GenBank/DDBJ databases">
        <title>EvidentialGene: Evidence-directed Construction of Genes on Genomes.</title>
        <authorList>
            <person name="Gilbert D.G."/>
            <person name="Choi J.-H."/>
            <person name="Mockaitis K."/>
            <person name="Colbourne J."/>
            <person name="Pfrender M."/>
        </authorList>
    </citation>
    <scope>NUCLEOTIDE SEQUENCE [LARGE SCALE GENOMIC DNA]</scope>
    <source>
        <strain evidence="1 2">Xinb3</strain>
        <tissue evidence="1">Complete organism</tissue>
    </source>
</reference>
<organism evidence="1 2">
    <name type="scientific">Daphnia magna</name>
    <dbReference type="NCBI Taxonomy" id="35525"/>
    <lineage>
        <taxon>Eukaryota</taxon>
        <taxon>Metazoa</taxon>
        <taxon>Ecdysozoa</taxon>
        <taxon>Arthropoda</taxon>
        <taxon>Crustacea</taxon>
        <taxon>Branchiopoda</taxon>
        <taxon>Diplostraca</taxon>
        <taxon>Cladocera</taxon>
        <taxon>Anomopoda</taxon>
        <taxon>Daphniidae</taxon>
        <taxon>Daphnia</taxon>
    </lineage>
</organism>
<dbReference type="EMBL" id="LRGB01002207">
    <property type="protein sequence ID" value="KZS08437.1"/>
    <property type="molecule type" value="Genomic_DNA"/>
</dbReference>
<comment type="caution">
    <text evidence="1">The sequence shown here is derived from an EMBL/GenBank/DDBJ whole genome shotgun (WGS) entry which is preliminary data.</text>
</comment>
<sequence>MFFFFYGSEGGYIRGRGANGKIHIIDGTAMFSIRSTRRTPSFGPKYILGESYIRNDFKLVMFSRYGF</sequence>
<name>A0A164R8X9_9CRUS</name>
<protein>
    <submittedName>
        <fullName evidence="1">Uncharacterized protein</fullName>
    </submittedName>
</protein>
<gene>
    <name evidence="1" type="ORF">APZ42_027572</name>
</gene>
<evidence type="ECO:0000313" key="2">
    <source>
        <dbReference type="Proteomes" id="UP000076858"/>
    </source>
</evidence>
<accession>A0A164R8X9</accession>